<evidence type="ECO:0000313" key="2">
    <source>
        <dbReference type="EMBL" id="KAF7720943.1"/>
    </source>
</evidence>
<keyword evidence="1" id="KW-0812">Transmembrane</keyword>
<name>A0A8H7BFW0_9FUNG</name>
<feature type="transmembrane region" description="Helical" evidence="1">
    <location>
        <begin position="34"/>
        <end position="56"/>
    </location>
</feature>
<protein>
    <recommendedName>
        <fullName evidence="4">Transmembrane protein</fullName>
    </recommendedName>
</protein>
<keyword evidence="1" id="KW-1133">Transmembrane helix</keyword>
<evidence type="ECO:0008006" key="4">
    <source>
        <dbReference type="Google" id="ProtNLM"/>
    </source>
</evidence>
<feature type="transmembrane region" description="Helical" evidence="1">
    <location>
        <begin position="165"/>
        <end position="185"/>
    </location>
</feature>
<dbReference type="Proteomes" id="UP000605846">
    <property type="component" value="Unassembled WGS sequence"/>
</dbReference>
<dbReference type="OrthoDB" id="419711at2759"/>
<dbReference type="AlphaFoldDB" id="A0A8H7BFW0"/>
<dbReference type="PANTHER" id="PTHR12242:SF1">
    <property type="entry name" value="MYND-TYPE DOMAIN-CONTAINING PROTEIN"/>
    <property type="match status" value="1"/>
</dbReference>
<reference evidence="2" key="1">
    <citation type="submission" date="2020-01" db="EMBL/GenBank/DDBJ databases">
        <title>Genome Sequencing of Three Apophysomyces-Like Fungal Strains Confirms a Novel Fungal Genus in the Mucoromycota with divergent Burkholderia-like Endosymbiotic Bacteria.</title>
        <authorList>
            <person name="Stajich J.E."/>
            <person name="Macias A.M."/>
            <person name="Carter-House D."/>
            <person name="Lovett B."/>
            <person name="Kasson L.R."/>
            <person name="Berry K."/>
            <person name="Grigoriev I."/>
            <person name="Chang Y."/>
            <person name="Spatafora J."/>
            <person name="Kasson M.T."/>
        </authorList>
    </citation>
    <scope>NUCLEOTIDE SEQUENCE</scope>
    <source>
        <strain evidence="2">NRRL A-21654</strain>
    </source>
</reference>
<feature type="transmembrane region" description="Helical" evidence="1">
    <location>
        <begin position="68"/>
        <end position="87"/>
    </location>
</feature>
<gene>
    <name evidence="2" type="ORF">EC973_005752</name>
</gene>
<organism evidence="2 3">
    <name type="scientific">Apophysomyces ossiformis</name>
    <dbReference type="NCBI Taxonomy" id="679940"/>
    <lineage>
        <taxon>Eukaryota</taxon>
        <taxon>Fungi</taxon>
        <taxon>Fungi incertae sedis</taxon>
        <taxon>Mucoromycota</taxon>
        <taxon>Mucoromycotina</taxon>
        <taxon>Mucoromycetes</taxon>
        <taxon>Mucorales</taxon>
        <taxon>Mucorineae</taxon>
        <taxon>Mucoraceae</taxon>
        <taxon>Apophysomyces</taxon>
    </lineage>
</organism>
<comment type="caution">
    <text evidence="2">The sequence shown here is derived from an EMBL/GenBank/DDBJ whole genome shotgun (WGS) entry which is preliminary data.</text>
</comment>
<keyword evidence="1" id="KW-0472">Membrane</keyword>
<dbReference type="GO" id="GO:0016020">
    <property type="term" value="C:membrane"/>
    <property type="evidence" value="ECO:0007669"/>
    <property type="project" value="TreeGrafter"/>
</dbReference>
<accession>A0A8H7BFW0</accession>
<feature type="transmembrane region" description="Helical" evidence="1">
    <location>
        <begin position="107"/>
        <end position="125"/>
    </location>
</feature>
<feature type="transmembrane region" description="Helical" evidence="1">
    <location>
        <begin position="132"/>
        <end position="150"/>
    </location>
</feature>
<keyword evidence="3" id="KW-1185">Reference proteome</keyword>
<dbReference type="PANTHER" id="PTHR12242">
    <property type="entry name" value="OS02G0130600 PROTEIN-RELATED"/>
    <property type="match status" value="1"/>
</dbReference>
<evidence type="ECO:0000313" key="3">
    <source>
        <dbReference type="Proteomes" id="UP000605846"/>
    </source>
</evidence>
<evidence type="ECO:0000256" key="1">
    <source>
        <dbReference type="SAM" id="Phobius"/>
    </source>
</evidence>
<sequence>MTFRDERLEPSRYAVIRWLKIDQFEPERAVTSCFVSSSLLFCIRVPLVLYSTIVLWADIGWCIETAQFGHYFAYFTHLTFIGLHAYLMTTLYHHAHYLWNSRRPASFLGQPTVLNYLYLFLYHTVITYKFDIYLRGFVSIITPLVYWLLLSGDVLGGQYVAPMDWWLTISLHGATALMMFTDVILNRMVVHIRMVVPVFLTVILYMLLTFIIFGSEGWWVYSFLDWKQGPSAAIWYIAVASFVVVCFFLQVGVHALRRRAEPMPTKVEPNLDVECVVQDRHFMPLESSLASRITLGQQPLESSLTSHITISVSTDNLAS</sequence>
<dbReference type="EMBL" id="JABAYA010000331">
    <property type="protein sequence ID" value="KAF7720943.1"/>
    <property type="molecule type" value="Genomic_DNA"/>
</dbReference>
<feature type="transmembrane region" description="Helical" evidence="1">
    <location>
        <begin position="233"/>
        <end position="256"/>
    </location>
</feature>
<proteinExistence type="predicted"/>
<feature type="transmembrane region" description="Helical" evidence="1">
    <location>
        <begin position="192"/>
        <end position="213"/>
    </location>
</feature>